<dbReference type="InterPro" id="IPR008984">
    <property type="entry name" value="SMAD_FHA_dom_sf"/>
</dbReference>
<dbReference type="SUPFAM" id="SSF49879">
    <property type="entry name" value="SMAD/FHA domain"/>
    <property type="match status" value="1"/>
</dbReference>
<feature type="compositionally biased region" description="Low complexity" evidence="1">
    <location>
        <begin position="293"/>
        <end position="308"/>
    </location>
</feature>
<dbReference type="CDD" id="cd00060">
    <property type="entry name" value="FHA"/>
    <property type="match status" value="1"/>
</dbReference>
<dbReference type="Pfam" id="PF00498">
    <property type="entry name" value="FHA"/>
    <property type="match status" value="1"/>
</dbReference>
<organism evidence="3 4">
    <name type="scientific">Mesorhabditis belari</name>
    <dbReference type="NCBI Taxonomy" id="2138241"/>
    <lineage>
        <taxon>Eukaryota</taxon>
        <taxon>Metazoa</taxon>
        <taxon>Ecdysozoa</taxon>
        <taxon>Nematoda</taxon>
        <taxon>Chromadorea</taxon>
        <taxon>Rhabditida</taxon>
        <taxon>Rhabditina</taxon>
        <taxon>Rhabditomorpha</taxon>
        <taxon>Rhabditoidea</taxon>
        <taxon>Rhabditidae</taxon>
        <taxon>Mesorhabditinae</taxon>
        <taxon>Mesorhabditis</taxon>
    </lineage>
</organism>
<evidence type="ECO:0000313" key="4">
    <source>
        <dbReference type="WBParaSite" id="MBELARI_LOCUS17635"/>
    </source>
</evidence>
<dbReference type="AlphaFoldDB" id="A0AAF3EU76"/>
<reference evidence="4" key="1">
    <citation type="submission" date="2024-02" db="UniProtKB">
        <authorList>
            <consortium name="WormBaseParasite"/>
        </authorList>
    </citation>
    <scope>IDENTIFICATION</scope>
</reference>
<sequence>MLRRYSSRGLLTVRLPQAITTIGSRNCDIIVQAKNVAPIHASLEYNSVTRSYWLKDHSLTAHTTVNGNTVYGQIELNTGDLVCFGDSQPLVFENSTLVPVKHQVTADYHDMFLEKQASIDKVHFPALPRRQTPQSGGRGEALSSGREPPMRHDCLGGGAARKSRDTRVITGRHRQKEKRAGSADKVLQGNTSSRASSRSPRADTPPDSDSPQVNVYSTGPELRLTGNPTRIRSVGNHLLQRVIRLQSELARKDQEIRELRAGSTPMGIEQLSGYRSLLEQSEREKERLRDLLLQSSSSIPQPLSSPNPRYRPKIRSALSIDPDQFEDAMYASHPDQLQTLARTKMAEVEVYRAFVRTLAYELQSFNDRVLRQPVRDYSDVFQAIVRALEEPFSYKLMEIEADCEAYLTELGAAKEVTERLQHIVRDEKHHKISVSQAQAKLFYLRHRTITKKKIS</sequence>
<dbReference type="WBParaSite" id="MBELARI_LOCUS17635">
    <property type="protein sequence ID" value="MBELARI_LOCUS17635"/>
    <property type="gene ID" value="MBELARI_LOCUS17635"/>
</dbReference>
<dbReference type="PROSITE" id="PS50006">
    <property type="entry name" value="FHA_DOMAIN"/>
    <property type="match status" value="1"/>
</dbReference>
<evidence type="ECO:0000259" key="2">
    <source>
        <dbReference type="PROSITE" id="PS50006"/>
    </source>
</evidence>
<protein>
    <recommendedName>
        <fullName evidence="2">FHA domain-containing protein</fullName>
    </recommendedName>
</protein>
<keyword evidence="3" id="KW-1185">Reference proteome</keyword>
<feature type="region of interest" description="Disordered" evidence="1">
    <location>
        <begin position="293"/>
        <end position="313"/>
    </location>
</feature>
<feature type="domain" description="FHA" evidence="2">
    <location>
        <begin position="1"/>
        <end position="70"/>
    </location>
</feature>
<dbReference type="InterPro" id="IPR000253">
    <property type="entry name" value="FHA_dom"/>
</dbReference>
<feature type="region of interest" description="Disordered" evidence="1">
    <location>
        <begin position="123"/>
        <end position="228"/>
    </location>
</feature>
<proteinExistence type="predicted"/>
<dbReference type="Gene3D" id="2.60.200.20">
    <property type="match status" value="1"/>
</dbReference>
<evidence type="ECO:0000256" key="1">
    <source>
        <dbReference type="SAM" id="MobiDB-lite"/>
    </source>
</evidence>
<dbReference type="Proteomes" id="UP000887575">
    <property type="component" value="Unassembled WGS sequence"/>
</dbReference>
<name>A0AAF3EU76_9BILA</name>
<evidence type="ECO:0000313" key="3">
    <source>
        <dbReference type="Proteomes" id="UP000887575"/>
    </source>
</evidence>
<accession>A0AAF3EU76</accession>